<dbReference type="STRING" id="393762.SAMN05660472_01555"/>
<dbReference type="AlphaFoldDB" id="A0A1G9CTZ2"/>
<evidence type="ECO:0000313" key="1">
    <source>
        <dbReference type="EMBL" id="SDK55128.1"/>
    </source>
</evidence>
<organism evidence="1 2">
    <name type="scientific">Natronincola ferrireducens</name>
    <dbReference type="NCBI Taxonomy" id="393762"/>
    <lineage>
        <taxon>Bacteria</taxon>
        <taxon>Bacillati</taxon>
        <taxon>Bacillota</taxon>
        <taxon>Clostridia</taxon>
        <taxon>Peptostreptococcales</taxon>
        <taxon>Natronincolaceae</taxon>
        <taxon>Natronincola</taxon>
    </lineage>
</organism>
<protein>
    <submittedName>
        <fullName evidence="1">Uncharacterized protein</fullName>
    </submittedName>
</protein>
<dbReference type="OrthoDB" id="1957572at2"/>
<dbReference type="RefSeq" id="WP_090553010.1">
    <property type="nucleotide sequence ID" value="NZ_FNFP01000002.1"/>
</dbReference>
<dbReference type="Proteomes" id="UP000198718">
    <property type="component" value="Unassembled WGS sequence"/>
</dbReference>
<sequence>MDKTIEIKLPEILYEKLENQCKDRNITLEHYIIELLMEKEYTKTQVQQLKKIITIDLQKLIMKIQKSHISTDKDINKVLKCIPYKNLNNNLPDSIKTIIKDFHKKKHFQDDYFYLIIDQEKIVGYVGLDFHHEPIPYGEYGFIYCLNLNKNYYTLKNFKIIFSFLQLILKKKKIYNMDISSNSCSIKGETFKKLGFIELTNVNQVKGTIQKKIQYDIVSSHKEEVIDLLAIKDLKNVLSVNRSYPLAYLYDYWLENKGSIELKKFQYNHQTQVYLLEEHKRLEDKTYYYTTVLLGPIDLYDKKVLMEAYHILIKELAINALSNPIIIDIPIEIESVINQYIEYHDSRRICWYRKIISS</sequence>
<reference evidence="1 2" key="1">
    <citation type="submission" date="2016-10" db="EMBL/GenBank/DDBJ databases">
        <authorList>
            <person name="de Groot N.N."/>
        </authorList>
    </citation>
    <scope>NUCLEOTIDE SEQUENCE [LARGE SCALE GENOMIC DNA]</scope>
    <source>
        <strain evidence="1 2">DSM 18346</strain>
    </source>
</reference>
<evidence type="ECO:0000313" key="2">
    <source>
        <dbReference type="Proteomes" id="UP000198718"/>
    </source>
</evidence>
<gene>
    <name evidence="1" type="ORF">SAMN05660472_01555</name>
</gene>
<name>A0A1G9CTZ2_9FIRM</name>
<keyword evidence="2" id="KW-1185">Reference proteome</keyword>
<dbReference type="Gene3D" id="3.40.630.30">
    <property type="match status" value="1"/>
</dbReference>
<proteinExistence type="predicted"/>
<dbReference type="EMBL" id="FNFP01000002">
    <property type="protein sequence ID" value="SDK55128.1"/>
    <property type="molecule type" value="Genomic_DNA"/>
</dbReference>
<accession>A0A1G9CTZ2</accession>